<protein>
    <recommendedName>
        <fullName evidence="5">2,5-diamino-6-ribosylamino-4(3H)-pyrimidinone 5'-phosphate reductase</fullName>
        <ecNumber evidence="4">1.1.1.302</ecNumber>
    </recommendedName>
    <alternativeName>
        <fullName evidence="10">2,5-diamino-6-(5-phospho-D-ribosylamino)pyrimidin-4(3H)-one reductase</fullName>
    </alternativeName>
    <alternativeName>
        <fullName evidence="9">2,5-diamino-6-ribitylamino-4(3H)-pyrimidinone 5'-phosphate synthase</fullName>
    </alternativeName>
</protein>
<evidence type="ECO:0000259" key="13">
    <source>
        <dbReference type="Pfam" id="PF01872"/>
    </source>
</evidence>
<reference evidence="14 15" key="1">
    <citation type="submission" date="2019-03" db="EMBL/GenBank/DDBJ databases">
        <title>Sequencing 23 genomes of Wallemia ichthyophaga.</title>
        <authorList>
            <person name="Gostincar C."/>
        </authorList>
    </citation>
    <scope>NUCLEOTIDE SEQUENCE [LARGE SCALE GENOMIC DNA]</scope>
    <source>
        <strain evidence="14 15">EXF-5753</strain>
    </source>
</reference>
<dbReference type="Pfam" id="PF01872">
    <property type="entry name" value="RibD_C"/>
    <property type="match status" value="1"/>
</dbReference>
<gene>
    <name evidence="14" type="ORF">E3P99_04046</name>
</gene>
<evidence type="ECO:0000256" key="8">
    <source>
        <dbReference type="ARBA" id="ARBA00023002"/>
    </source>
</evidence>
<keyword evidence="15" id="KW-1185">Reference proteome</keyword>
<dbReference type="GO" id="GO:0009231">
    <property type="term" value="P:riboflavin biosynthetic process"/>
    <property type="evidence" value="ECO:0007669"/>
    <property type="project" value="UniProtKB-KW"/>
</dbReference>
<comment type="catalytic activity">
    <reaction evidence="12">
        <text>2,5-diamino-6-(1-D-ribitylamino)pyrimidin-4(3H)-one 5'-phosphate + NADP(+) = 2,5-diamino-6-(1-D-ribosylamino)pyrimidin-4(3H)-one 5'-phosphate + NADPH + H(+)</text>
        <dbReference type="Rhea" id="RHEA:27278"/>
        <dbReference type="ChEBI" id="CHEBI:15378"/>
        <dbReference type="ChEBI" id="CHEBI:57783"/>
        <dbReference type="ChEBI" id="CHEBI:58349"/>
        <dbReference type="ChEBI" id="CHEBI:58890"/>
        <dbReference type="ChEBI" id="CHEBI:59545"/>
        <dbReference type="EC" id="1.1.1.302"/>
    </reaction>
</comment>
<dbReference type="InterPro" id="IPR024072">
    <property type="entry name" value="DHFR-like_dom_sf"/>
</dbReference>
<evidence type="ECO:0000256" key="9">
    <source>
        <dbReference type="ARBA" id="ARBA00030073"/>
    </source>
</evidence>
<dbReference type="InterPro" id="IPR050765">
    <property type="entry name" value="Riboflavin_Biosynth_HTPR"/>
</dbReference>
<evidence type="ECO:0000313" key="15">
    <source>
        <dbReference type="Proteomes" id="UP000310189"/>
    </source>
</evidence>
<sequence length="235" mass="25608">MNVESKEWLERNLQSNKSVQIILTYAQSIDGCIAGRDKQQLLLSGKQSMEMTHALRSISDAIVVGIGTVLNEDPGLNARIPTLAPLNDQPTPIIIDPHLRTPLTAKVISNYTKGVGKAPIVLTSVERCNEDKRQALEGAGVRVEQILQGDGQWRREYFTHLSHVYSFKRVMIEGGATVIKGLLSSDGVVDELVVTVSPVLIGSAGLSIISDKVPSLRHKDSRVFGKDVVFIASTQ</sequence>
<dbReference type="PANTHER" id="PTHR38011:SF7">
    <property type="entry name" value="2,5-DIAMINO-6-RIBOSYLAMINO-4(3H)-PYRIMIDINONE 5'-PHOSPHATE REDUCTASE"/>
    <property type="match status" value="1"/>
</dbReference>
<name>A0A4T0FB64_9BASI</name>
<keyword evidence="7" id="KW-0521">NADP</keyword>
<dbReference type="EC" id="1.1.1.302" evidence="4"/>
<dbReference type="SUPFAM" id="SSF53597">
    <property type="entry name" value="Dihydrofolate reductase-like"/>
    <property type="match status" value="1"/>
</dbReference>
<evidence type="ECO:0000256" key="1">
    <source>
        <dbReference type="ARBA" id="ARBA00003555"/>
    </source>
</evidence>
<evidence type="ECO:0000256" key="2">
    <source>
        <dbReference type="ARBA" id="ARBA00005104"/>
    </source>
</evidence>
<evidence type="ECO:0000256" key="4">
    <source>
        <dbReference type="ARBA" id="ARBA00012851"/>
    </source>
</evidence>
<dbReference type="Proteomes" id="UP000310189">
    <property type="component" value="Unassembled WGS sequence"/>
</dbReference>
<evidence type="ECO:0000313" key="14">
    <source>
        <dbReference type="EMBL" id="TIA85242.1"/>
    </source>
</evidence>
<dbReference type="GO" id="GO:0008703">
    <property type="term" value="F:5-amino-6-(5-phosphoribosylamino)uracil reductase activity"/>
    <property type="evidence" value="ECO:0007669"/>
    <property type="project" value="InterPro"/>
</dbReference>
<comment type="function">
    <text evidence="1">Catalyzes an early step in riboflavin biosynthesis, the NADPH-dependent reduction of the ribose side chain of 2,5-diamino-6-ribosylamino-4(3H)-pyrimidinone 5'-phosphate, yielding 2,5-diamino-6-ribitylamino-4(3H)-pyrimidinone 5'-phosphate.</text>
</comment>
<keyword evidence="6" id="KW-0686">Riboflavin biosynthesis</keyword>
<evidence type="ECO:0000256" key="6">
    <source>
        <dbReference type="ARBA" id="ARBA00022619"/>
    </source>
</evidence>
<proteinExistence type="inferred from homology"/>
<feature type="domain" description="Bacterial bifunctional deaminase-reductase C-terminal" evidence="13">
    <location>
        <begin position="21"/>
        <end position="230"/>
    </location>
</feature>
<organism evidence="14 15">
    <name type="scientific">Wallemia hederae</name>
    <dbReference type="NCBI Taxonomy" id="1540922"/>
    <lineage>
        <taxon>Eukaryota</taxon>
        <taxon>Fungi</taxon>
        <taxon>Dikarya</taxon>
        <taxon>Basidiomycota</taxon>
        <taxon>Wallemiomycotina</taxon>
        <taxon>Wallemiomycetes</taxon>
        <taxon>Wallemiales</taxon>
        <taxon>Wallemiaceae</taxon>
        <taxon>Wallemia</taxon>
    </lineage>
</organism>
<evidence type="ECO:0000256" key="12">
    <source>
        <dbReference type="ARBA" id="ARBA00049020"/>
    </source>
</evidence>
<dbReference type="EMBL" id="SPNW01000118">
    <property type="protein sequence ID" value="TIA85242.1"/>
    <property type="molecule type" value="Genomic_DNA"/>
</dbReference>
<evidence type="ECO:0000256" key="7">
    <source>
        <dbReference type="ARBA" id="ARBA00022857"/>
    </source>
</evidence>
<dbReference type="OrthoDB" id="5432at2759"/>
<dbReference type="Gene3D" id="3.40.430.10">
    <property type="entry name" value="Dihydrofolate Reductase, subunit A"/>
    <property type="match status" value="1"/>
</dbReference>
<comment type="similarity">
    <text evidence="3">Belongs to the HTP reductase family.</text>
</comment>
<keyword evidence="8" id="KW-0560">Oxidoreductase</keyword>
<accession>A0A4T0FB64</accession>
<evidence type="ECO:0000256" key="10">
    <source>
        <dbReference type="ARBA" id="ARBA00031630"/>
    </source>
</evidence>
<comment type="pathway">
    <text evidence="2">Cofactor biosynthesis; riboflavin biosynthesis.</text>
</comment>
<evidence type="ECO:0000256" key="5">
    <source>
        <dbReference type="ARBA" id="ARBA00015035"/>
    </source>
</evidence>
<comment type="catalytic activity">
    <reaction evidence="11">
        <text>2,5-diamino-6-(1-D-ribitylamino)pyrimidin-4(3H)-one 5'-phosphate + NAD(+) = 2,5-diamino-6-(1-D-ribosylamino)pyrimidin-4(3H)-one 5'-phosphate + NADH + H(+)</text>
        <dbReference type="Rhea" id="RHEA:27274"/>
        <dbReference type="ChEBI" id="CHEBI:15378"/>
        <dbReference type="ChEBI" id="CHEBI:57540"/>
        <dbReference type="ChEBI" id="CHEBI:57945"/>
        <dbReference type="ChEBI" id="CHEBI:58890"/>
        <dbReference type="ChEBI" id="CHEBI:59545"/>
        <dbReference type="EC" id="1.1.1.302"/>
    </reaction>
</comment>
<evidence type="ECO:0000256" key="3">
    <source>
        <dbReference type="ARBA" id="ARBA00009723"/>
    </source>
</evidence>
<dbReference type="PANTHER" id="PTHR38011">
    <property type="entry name" value="DIHYDROFOLATE REDUCTASE FAMILY PROTEIN (AFU_ORTHOLOGUE AFUA_8G06820)"/>
    <property type="match status" value="1"/>
</dbReference>
<evidence type="ECO:0000256" key="11">
    <source>
        <dbReference type="ARBA" id="ARBA00047550"/>
    </source>
</evidence>
<dbReference type="AlphaFoldDB" id="A0A4T0FB64"/>
<dbReference type="InterPro" id="IPR002734">
    <property type="entry name" value="RibDG_C"/>
</dbReference>
<comment type="caution">
    <text evidence="14">The sequence shown here is derived from an EMBL/GenBank/DDBJ whole genome shotgun (WGS) entry which is preliminary data.</text>
</comment>